<evidence type="ECO:0000313" key="4">
    <source>
        <dbReference type="EMBL" id="MCW9705723.1"/>
    </source>
</evidence>
<comment type="caution">
    <text evidence="4">The sequence shown here is derived from an EMBL/GenBank/DDBJ whole genome shotgun (WGS) entry which is preliminary data.</text>
</comment>
<dbReference type="InterPro" id="IPR051816">
    <property type="entry name" value="Glycosyl_Hydrolase_31"/>
</dbReference>
<dbReference type="Gene3D" id="3.20.20.80">
    <property type="entry name" value="Glycosidases"/>
    <property type="match status" value="1"/>
</dbReference>
<evidence type="ECO:0000313" key="5">
    <source>
        <dbReference type="Proteomes" id="UP001207918"/>
    </source>
</evidence>
<dbReference type="Proteomes" id="UP001207918">
    <property type="component" value="Unassembled WGS sequence"/>
</dbReference>
<evidence type="ECO:0000256" key="1">
    <source>
        <dbReference type="ARBA" id="ARBA00007806"/>
    </source>
</evidence>
<dbReference type="RefSeq" id="WP_265764387.1">
    <property type="nucleotide sequence ID" value="NZ_JAGGJA010000001.1"/>
</dbReference>
<dbReference type="EMBL" id="JAGGJA010000001">
    <property type="protein sequence ID" value="MCW9705723.1"/>
    <property type="molecule type" value="Genomic_DNA"/>
</dbReference>
<dbReference type="InterPro" id="IPR017853">
    <property type="entry name" value="GH"/>
</dbReference>
<dbReference type="PANTHER" id="PTHR43863">
    <property type="entry name" value="HYDROLASE, PUTATIVE (AFU_ORTHOLOGUE AFUA_1G03140)-RELATED"/>
    <property type="match status" value="1"/>
</dbReference>
<evidence type="ECO:0000256" key="2">
    <source>
        <dbReference type="RuleBase" id="RU361185"/>
    </source>
</evidence>
<evidence type="ECO:0000259" key="3">
    <source>
        <dbReference type="Pfam" id="PF01055"/>
    </source>
</evidence>
<keyword evidence="2" id="KW-0326">Glycosidase</keyword>
<feature type="domain" description="Glycoside hydrolase family 31 TIM barrel" evidence="3">
    <location>
        <begin position="3"/>
        <end position="118"/>
    </location>
</feature>
<dbReference type="PANTHER" id="PTHR43863:SF2">
    <property type="entry name" value="MALTASE-GLUCOAMYLASE"/>
    <property type="match status" value="1"/>
</dbReference>
<dbReference type="InterPro" id="IPR000322">
    <property type="entry name" value="Glyco_hydro_31_TIM"/>
</dbReference>
<keyword evidence="2" id="KW-0378">Hydrolase</keyword>
<comment type="similarity">
    <text evidence="1 2">Belongs to the glycosyl hydrolase 31 family.</text>
</comment>
<accession>A0ABT3PIG3</accession>
<organism evidence="4 5">
    <name type="scientific">Fodinibius salsisoli</name>
    <dbReference type="NCBI Taxonomy" id="2820877"/>
    <lineage>
        <taxon>Bacteria</taxon>
        <taxon>Pseudomonadati</taxon>
        <taxon>Balneolota</taxon>
        <taxon>Balneolia</taxon>
        <taxon>Balneolales</taxon>
        <taxon>Balneolaceae</taxon>
        <taxon>Fodinibius</taxon>
    </lineage>
</organism>
<dbReference type="Pfam" id="PF01055">
    <property type="entry name" value="Glyco_hydro_31_2nd"/>
    <property type="match status" value="1"/>
</dbReference>
<keyword evidence="5" id="KW-1185">Reference proteome</keyword>
<sequence length="156" mass="18152">MPRAGYTKTRQYATPWGGDHYRTWLGFRNAVIGMQRSAIMGFPFWGSDTGGYQDPTDRHVLARWLGFSAFTPMMEVGPISDRAPWDMLGEPHYDTELIAIYRLYSKLKMHMLDYTYELATKAHKMELLLQAHYFLNFRKMKKHGVSGINTCMVKIF</sequence>
<name>A0ABT3PIG3_9BACT</name>
<protein>
    <recommendedName>
        <fullName evidence="3">Glycoside hydrolase family 31 TIM barrel domain-containing protein</fullName>
    </recommendedName>
</protein>
<dbReference type="SUPFAM" id="SSF51445">
    <property type="entry name" value="(Trans)glycosidases"/>
    <property type="match status" value="1"/>
</dbReference>
<proteinExistence type="inferred from homology"/>
<gene>
    <name evidence="4" type="ORF">J6I44_02590</name>
</gene>
<reference evidence="4 5" key="1">
    <citation type="submission" date="2021-03" db="EMBL/GenBank/DDBJ databases">
        <title>Aliifodinibius sp. nov., a new bacterium isolated from saline soil.</title>
        <authorList>
            <person name="Galisteo C."/>
            <person name="De La Haba R."/>
            <person name="Sanchez-Porro C."/>
            <person name="Ventosa A."/>
        </authorList>
    </citation>
    <scope>NUCLEOTIDE SEQUENCE [LARGE SCALE GENOMIC DNA]</scope>
    <source>
        <strain evidence="4 5">1BSP15-2V2</strain>
    </source>
</reference>